<accession>A0A9J5ZIY2</accession>
<name>A0A9J5ZIY2_SOLCO</name>
<protein>
    <submittedName>
        <fullName evidence="1">Uncharacterized protein</fullName>
    </submittedName>
</protein>
<sequence>MHNFIIGLPVFSNQHLFQLTQDKKGIFKVCSGAECKDAKSSCIVYATSFGLIVAVHSCSLDCKHYSSHHY</sequence>
<comment type="caution">
    <text evidence="1">The sequence shown here is derived from an EMBL/GenBank/DDBJ whole genome shotgun (WGS) entry which is preliminary data.</text>
</comment>
<reference evidence="1 2" key="1">
    <citation type="submission" date="2020-09" db="EMBL/GenBank/DDBJ databases">
        <title>De no assembly of potato wild relative species, Solanum commersonii.</title>
        <authorList>
            <person name="Cho K."/>
        </authorList>
    </citation>
    <scope>NUCLEOTIDE SEQUENCE [LARGE SCALE GENOMIC DNA]</scope>
    <source>
        <strain evidence="1">LZ3.2</strain>
        <tissue evidence="1">Leaf</tissue>
    </source>
</reference>
<dbReference type="Proteomes" id="UP000824120">
    <property type="component" value="Chromosome 4"/>
</dbReference>
<organism evidence="1 2">
    <name type="scientific">Solanum commersonii</name>
    <name type="common">Commerson's wild potato</name>
    <name type="synonym">Commerson's nightshade</name>
    <dbReference type="NCBI Taxonomy" id="4109"/>
    <lineage>
        <taxon>Eukaryota</taxon>
        <taxon>Viridiplantae</taxon>
        <taxon>Streptophyta</taxon>
        <taxon>Embryophyta</taxon>
        <taxon>Tracheophyta</taxon>
        <taxon>Spermatophyta</taxon>
        <taxon>Magnoliopsida</taxon>
        <taxon>eudicotyledons</taxon>
        <taxon>Gunneridae</taxon>
        <taxon>Pentapetalae</taxon>
        <taxon>asterids</taxon>
        <taxon>lamiids</taxon>
        <taxon>Solanales</taxon>
        <taxon>Solanaceae</taxon>
        <taxon>Solanoideae</taxon>
        <taxon>Solaneae</taxon>
        <taxon>Solanum</taxon>
    </lineage>
</organism>
<dbReference type="AlphaFoldDB" id="A0A9J5ZIY2"/>
<gene>
    <name evidence="1" type="ORF">H5410_022199</name>
</gene>
<evidence type="ECO:0000313" key="2">
    <source>
        <dbReference type="Proteomes" id="UP000824120"/>
    </source>
</evidence>
<evidence type="ECO:0000313" key="1">
    <source>
        <dbReference type="EMBL" id="KAG5610918.1"/>
    </source>
</evidence>
<keyword evidence="2" id="KW-1185">Reference proteome</keyword>
<proteinExistence type="predicted"/>
<dbReference type="EMBL" id="JACXVP010000004">
    <property type="protein sequence ID" value="KAG5610918.1"/>
    <property type="molecule type" value="Genomic_DNA"/>
</dbReference>